<sequence length="261" mass="26853">MNHPAAHLRYTCQDAIARIVFDHPQALNAIDSAMARAFLDACRQIAADPSVRVVLISGEGRAFMAGGDIAQFRDAPDSIAAQLIDPMHEGLALLGKVNAPVIASLHGAVAGAGLSIALACDLSIAADSAKFNFAYTSLGASCDCGASWSLPRLVGLKRSLEIALLPGAIDAAGALGMGLVNRVVPLAQLADATEELAAKLAAGPTLAYGSLKRLMRGSLGRSFGHQLEAERAAFVACSATADFKEAVGAFLGKRGAQFAGR</sequence>
<dbReference type="Gene3D" id="1.10.12.10">
    <property type="entry name" value="Lyase 2-enoyl-coa Hydratase, Chain A, domain 2"/>
    <property type="match status" value="1"/>
</dbReference>
<dbReference type="InterPro" id="IPR018376">
    <property type="entry name" value="Enoyl-CoA_hyd/isom_CS"/>
</dbReference>
<reference evidence="4" key="1">
    <citation type="journal article" date="2019" name="Int. J. Syst. Evol. Microbiol.">
        <title>The Global Catalogue of Microorganisms (GCM) 10K type strain sequencing project: providing services to taxonomists for standard genome sequencing and annotation.</title>
        <authorList>
            <consortium name="The Broad Institute Genomics Platform"/>
            <consortium name="The Broad Institute Genome Sequencing Center for Infectious Disease"/>
            <person name="Wu L."/>
            <person name="Ma J."/>
        </authorList>
    </citation>
    <scope>NUCLEOTIDE SEQUENCE [LARGE SCALE GENOMIC DNA]</scope>
    <source>
        <strain evidence="4">KACC 12649</strain>
    </source>
</reference>
<accession>A0ABW0L1R1</accession>
<comment type="caution">
    <text evidence="3">The sequence shown here is derived from an EMBL/GenBank/DDBJ whole genome shotgun (WGS) entry which is preliminary data.</text>
</comment>
<evidence type="ECO:0000313" key="3">
    <source>
        <dbReference type="EMBL" id="MFC5458903.1"/>
    </source>
</evidence>
<evidence type="ECO:0000256" key="1">
    <source>
        <dbReference type="ARBA" id="ARBA00005254"/>
    </source>
</evidence>
<name>A0ABW0L1R1_9BURK</name>
<evidence type="ECO:0000313" key="4">
    <source>
        <dbReference type="Proteomes" id="UP001596050"/>
    </source>
</evidence>
<dbReference type="InterPro" id="IPR029045">
    <property type="entry name" value="ClpP/crotonase-like_dom_sf"/>
</dbReference>
<protein>
    <submittedName>
        <fullName evidence="3">Enoyl-CoA hydratase/isomerase family protein</fullName>
    </submittedName>
</protein>
<dbReference type="InterPro" id="IPR001753">
    <property type="entry name" value="Enoyl-CoA_hydra/iso"/>
</dbReference>
<dbReference type="Gene3D" id="3.90.226.10">
    <property type="entry name" value="2-enoyl-CoA Hydratase, Chain A, domain 1"/>
    <property type="match status" value="1"/>
</dbReference>
<dbReference type="PANTHER" id="PTHR43459">
    <property type="entry name" value="ENOYL-COA HYDRATASE"/>
    <property type="match status" value="1"/>
</dbReference>
<dbReference type="EMBL" id="JBHSMU010000004">
    <property type="protein sequence ID" value="MFC5458903.1"/>
    <property type="molecule type" value="Genomic_DNA"/>
</dbReference>
<dbReference type="InterPro" id="IPR014748">
    <property type="entry name" value="Enoyl-CoA_hydra_C"/>
</dbReference>
<dbReference type="CDD" id="cd06558">
    <property type="entry name" value="crotonase-like"/>
    <property type="match status" value="1"/>
</dbReference>
<dbReference type="RefSeq" id="WP_379780209.1">
    <property type="nucleotide sequence ID" value="NZ_JBHSMU010000004.1"/>
</dbReference>
<dbReference type="PROSITE" id="PS00166">
    <property type="entry name" value="ENOYL_COA_HYDRATASE"/>
    <property type="match status" value="1"/>
</dbReference>
<organism evidence="3 4">
    <name type="scientific">Massilia niabensis</name>
    <dbReference type="NCBI Taxonomy" id="544910"/>
    <lineage>
        <taxon>Bacteria</taxon>
        <taxon>Pseudomonadati</taxon>
        <taxon>Pseudomonadota</taxon>
        <taxon>Betaproteobacteria</taxon>
        <taxon>Burkholderiales</taxon>
        <taxon>Oxalobacteraceae</taxon>
        <taxon>Telluria group</taxon>
        <taxon>Massilia</taxon>
    </lineage>
</organism>
<dbReference type="Proteomes" id="UP001596050">
    <property type="component" value="Unassembled WGS sequence"/>
</dbReference>
<gene>
    <name evidence="3" type="ORF">ACFPN5_03650</name>
</gene>
<keyword evidence="4" id="KW-1185">Reference proteome</keyword>
<dbReference type="Pfam" id="PF00378">
    <property type="entry name" value="ECH_1"/>
    <property type="match status" value="1"/>
</dbReference>
<dbReference type="PANTHER" id="PTHR43459:SF1">
    <property type="entry name" value="EG:BACN32G11.4 PROTEIN"/>
    <property type="match status" value="1"/>
</dbReference>
<proteinExistence type="inferred from homology"/>
<comment type="similarity">
    <text evidence="1 2">Belongs to the enoyl-CoA hydratase/isomerase family.</text>
</comment>
<evidence type="ECO:0000256" key="2">
    <source>
        <dbReference type="RuleBase" id="RU003707"/>
    </source>
</evidence>
<dbReference type="SUPFAM" id="SSF52096">
    <property type="entry name" value="ClpP/crotonase"/>
    <property type="match status" value="1"/>
</dbReference>